<evidence type="ECO:0000256" key="3">
    <source>
        <dbReference type="PROSITE-ProRule" id="PRU00175"/>
    </source>
</evidence>
<keyword evidence="1 3" id="KW-0863">Zinc-finger</keyword>
<evidence type="ECO:0000259" key="4">
    <source>
        <dbReference type="PROSITE" id="PS50089"/>
    </source>
</evidence>
<dbReference type="GO" id="GO:0008270">
    <property type="term" value="F:zinc ion binding"/>
    <property type="evidence" value="ECO:0007669"/>
    <property type="project" value="UniProtKB-KW"/>
</dbReference>
<evidence type="ECO:0000313" key="6">
    <source>
        <dbReference type="EMBL" id="KAL3106986.1"/>
    </source>
</evidence>
<keyword evidence="2" id="KW-0862">Zinc</keyword>
<sequence length="159" mass="18066">MSRRKCSSIAPSLFGVARCGECHSARCRTCEKLRERNCERMRMGQPYGRISREFGPMTRLQMCLATTARNPLEAAQQAGRKTRALFRWGNPLGAVHFPPQLFYPTDGGLCLCTVHTAQFYGQCGHVGLCRNCLIYHLTLSEHPQKCPYCKAVTNYYMEH</sequence>
<keyword evidence="7" id="KW-1185">Reference proteome</keyword>
<name>A0ABD2IC47_9BILA</name>
<dbReference type="EMBL" id="JBICBT010000627">
    <property type="protein sequence ID" value="KAL3106986.1"/>
    <property type="molecule type" value="Genomic_DNA"/>
</dbReference>
<evidence type="ECO:0000256" key="2">
    <source>
        <dbReference type="ARBA" id="ARBA00022833"/>
    </source>
</evidence>
<reference evidence="5 7" key="1">
    <citation type="submission" date="2024-10" db="EMBL/GenBank/DDBJ databases">
        <authorList>
            <person name="Kim D."/>
        </authorList>
    </citation>
    <scope>NUCLEOTIDE SEQUENCE [LARGE SCALE GENOMIC DNA]</scope>
    <source>
        <strain evidence="5">BH-2024</strain>
    </source>
</reference>
<gene>
    <name evidence="6" type="ORF">niasHT_011190</name>
    <name evidence="5" type="ORF">niasHT_036130</name>
</gene>
<keyword evidence="1 3" id="KW-0479">Metal-binding</keyword>
<evidence type="ECO:0000313" key="5">
    <source>
        <dbReference type="EMBL" id="KAL3075410.1"/>
    </source>
</evidence>
<dbReference type="AlphaFoldDB" id="A0ABD2IC47"/>
<dbReference type="InterPro" id="IPR001841">
    <property type="entry name" value="Znf_RING"/>
</dbReference>
<comment type="caution">
    <text evidence="5">The sequence shown here is derived from an EMBL/GenBank/DDBJ whole genome shotgun (WGS) entry which is preliminary data.</text>
</comment>
<dbReference type="Proteomes" id="UP001620626">
    <property type="component" value="Unassembled WGS sequence"/>
</dbReference>
<dbReference type="PROSITE" id="PS50089">
    <property type="entry name" value="ZF_RING_2"/>
    <property type="match status" value="1"/>
</dbReference>
<dbReference type="EMBL" id="JBICBT010001277">
    <property type="protein sequence ID" value="KAL3075410.1"/>
    <property type="molecule type" value="Genomic_DNA"/>
</dbReference>
<feature type="domain" description="RING-type" evidence="4">
    <location>
        <begin position="109"/>
        <end position="150"/>
    </location>
</feature>
<organism evidence="5 7">
    <name type="scientific">Heterodera trifolii</name>
    <dbReference type="NCBI Taxonomy" id="157864"/>
    <lineage>
        <taxon>Eukaryota</taxon>
        <taxon>Metazoa</taxon>
        <taxon>Ecdysozoa</taxon>
        <taxon>Nematoda</taxon>
        <taxon>Chromadorea</taxon>
        <taxon>Rhabditida</taxon>
        <taxon>Tylenchina</taxon>
        <taxon>Tylenchomorpha</taxon>
        <taxon>Tylenchoidea</taxon>
        <taxon>Heteroderidae</taxon>
        <taxon>Heteroderinae</taxon>
        <taxon>Heterodera</taxon>
    </lineage>
</organism>
<protein>
    <recommendedName>
        <fullName evidence="4">RING-type domain-containing protein</fullName>
    </recommendedName>
</protein>
<proteinExistence type="predicted"/>
<accession>A0ABD2IC47</accession>
<evidence type="ECO:0000313" key="7">
    <source>
        <dbReference type="Proteomes" id="UP001620626"/>
    </source>
</evidence>
<evidence type="ECO:0000256" key="1">
    <source>
        <dbReference type="ARBA" id="ARBA00022771"/>
    </source>
</evidence>